<dbReference type="GO" id="GO:0000398">
    <property type="term" value="P:mRNA splicing, via spliceosome"/>
    <property type="evidence" value="ECO:0007669"/>
    <property type="project" value="InterPro"/>
</dbReference>
<evidence type="ECO:0000256" key="2">
    <source>
        <dbReference type="SAM" id="MobiDB-lite"/>
    </source>
</evidence>
<evidence type="ECO:0000313" key="4">
    <source>
        <dbReference type="Proteomes" id="UP000237631"/>
    </source>
</evidence>
<feature type="region of interest" description="Disordered" evidence="2">
    <location>
        <begin position="231"/>
        <end position="290"/>
    </location>
</feature>
<dbReference type="STRING" id="357750.A0A2S6BPY9"/>
<dbReference type="InterPro" id="IPR007590">
    <property type="entry name" value="Saf4/Yju2"/>
</dbReference>
<dbReference type="PANTHER" id="PTHR12111">
    <property type="entry name" value="SPLICING FACTOR YJU2"/>
    <property type="match status" value="1"/>
</dbReference>
<feature type="compositionally biased region" description="Polar residues" evidence="2">
    <location>
        <begin position="279"/>
        <end position="290"/>
    </location>
</feature>
<dbReference type="Pfam" id="PF04502">
    <property type="entry name" value="Saf4_Yju2"/>
    <property type="match status" value="1"/>
</dbReference>
<proteinExistence type="inferred from homology"/>
<comment type="similarity">
    <text evidence="1">Belongs to the CWC16 family.</text>
</comment>
<name>A0A2S6BPY9_9PEZI</name>
<dbReference type="Proteomes" id="UP000237631">
    <property type="component" value="Unassembled WGS sequence"/>
</dbReference>
<dbReference type="OrthoDB" id="360327at2759"/>
<protein>
    <submittedName>
        <fullName evidence="3">Uncharacterized protein</fullName>
    </submittedName>
</protein>
<dbReference type="AlphaFoldDB" id="A0A2S6BPY9"/>
<dbReference type="PANTHER" id="PTHR12111:SF2">
    <property type="entry name" value="SPLICING FACTOR YJU2B-RELATED"/>
    <property type="match status" value="1"/>
</dbReference>
<evidence type="ECO:0000256" key="1">
    <source>
        <dbReference type="ARBA" id="ARBA00005595"/>
    </source>
</evidence>
<comment type="caution">
    <text evidence="3">The sequence shown here is derived from an EMBL/GenBank/DDBJ whole genome shotgun (WGS) entry which is preliminary data.</text>
</comment>
<dbReference type="EMBL" id="PNEN01001801">
    <property type="protein sequence ID" value="PPJ49522.1"/>
    <property type="molecule type" value="Genomic_DNA"/>
</dbReference>
<accession>A0A2S6BPY9</accession>
<dbReference type="GO" id="GO:0005684">
    <property type="term" value="C:U2-type spliceosomal complex"/>
    <property type="evidence" value="ECO:0007669"/>
    <property type="project" value="TreeGrafter"/>
</dbReference>
<keyword evidence="4" id="KW-1185">Reference proteome</keyword>
<reference evidence="4" key="1">
    <citation type="journal article" date="2017" name="bioRxiv">
        <title>Conservation of a gene cluster reveals novel cercosporin biosynthetic mechanisms and extends production to the genus Colletotrichum.</title>
        <authorList>
            <person name="de Jonge R."/>
            <person name="Ebert M.K."/>
            <person name="Huitt-Roehl C.R."/>
            <person name="Pal P."/>
            <person name="Suttle J.C."/>
            <person name="Spanner R.E."/>
            <person name="Neubauer J.D."/>
            <person name="Jurick W.M.II."/>
            <person name="Stott K.A."/>
            <person name="Secor G.A."/>
            <person name="Thomma B.P.H.J."/>
            <person name="Van de Peer Y."/>
            <person name="Townsend C.A."/>
            <person name="Bolton M.D."/>
        </authorList>
    </citation>
    <scope>NUCLEOTIDE SEQUENCE [LARGE SCALE GENOMIC DNA]</scope>
    <source>
        <strain evidence="4">CBS538.71</strain>
    </source>
</reference>
<organism evidence="3 4">
    <name type="scientific">Cercospora berteroae</name>
    <dbReference type="NCBI Taxonomy" id="357750"/>
    <lineage>
        <taxon>Eukaryota</taxon>
        <taxon>Fungi</taxon>
        <taxon>Dikarya</taxon>
        <taxon>Ascomycota</taxon>
        <taxon>Pezizomycotina</taxon>
        <taxon>Dothideomycetes</taxon>
        <taxon>Dothideomycetidae</taxon>
        <taxon>Mycosphaerellales</taxon>
        <taxon>Mycosphaerellaceae</taxon>
        <taxon>Cercospora</taxon>
    </lineage>
</organism>
<evidence type="ECO:0000313" key="3">
    <source>
        <dbReference type="EMBL" id="PPJ49522.1"/>
    </source>
</evidence>
<sequence>MSQHYSRYLPPELEGTTSANRLQKRRAPGVLKKDGSQTVRFEMPFAVWCHTCQPHAIIGQGVRFNAEKRKAGDYYSTPIWSFRMRHAACNGTIEIRTDPKNTAYVVVEGGKARDYGDPNDRVREGEGDIPLLTAEEREQRREDAFAQLEGKAEEKQNTDSNAKRIRELYQAGERDWDDPWTVNRRMRDTFRRERKIIKRKELADQQIKDRIGTEMELLPETQEDELRAKNVSFGESSASSELRKADAKPMFTRATSGLKKRPAASSKENAKDLLRRRLVSSTRASANPFG</sequence>
<gene>
    <name evidence="3" type="ORF">CBER1_01902</name>
</gene>
<dbReference type="GO" id="GO:0071014">
    <property type="term" value="C:post-mRNA release spliceosomal complex"/>
    <property type="evidence" value="ECO:0007669"/>
    <property type="project" value="TreeGrafter"/>
</dbReference>